<dbReference type="EMBL" id="MK388141">
    <property type="protein sequence ID" value="QAV42565.1"/>
    <property type="molecule type" value="Genomic_DNA"/>
</dbReference>
<dbReference type="SUPFAM" id="SSF117281">
    <property type="entry name" value="Kelch motif"/>
    <property type="match status" value="2"/>
</dbReference>
<dbReference type="InterPro" id="IPR006652">
    <property type="entry name" value="Kelch_1"/>
</dbReference>
<dbReference type="InterPro" id="IPR000210">
    <property type="entry name" value="BTB/POZ_dom"/>
</dbReference>
<accession>A0A481NP00</accession>
<dbReference type="Gene3D" id="1.25.40.420">
    <property type="match status" value="1"/>
</dbReference>
<evidence type="ECO:0000313" key="9">
    <source>
        <dbReference type="Proteomes" id="UP000291100"/>
    </source>
</evidence>
<dbReference type="SMART" id="SM00875">
    <property type="entry name" value="BACK"/>
    <property type="match status" value="1"/>
</dbReference>
<dbReference type="Pfam" id="PF24681">
    <property type="entry name" value="Kelch_KLHDC2_KLHL20_DRC7"/>
    <property type="match status" value="1"/>
</dbReference>
<dbReference type="SMART" id="SM00225">
    <property type="entry name" value="BTB"/>
    <property type="match status" value="1"/>
</dbReference>
<dbReference type="Proteomes" id="UP000293478">
    <property type="component" value="Segment"/>
</dbReference>
<dbReference type="InterPro" id="IPR024182">
    <property type="entry name" value="Vaccinia_A55R"/>
</dbReference>
<dbReference type="InterPro" id="IPR015915">
    <property type="entry name" value="Kelch-typ_b-propeller"/>
</dbReference>
<organism evidence="6 10">
    <name type="scientific">Myxoma virus</name>
    <dbReference type="NCBI Taxonomy" id="10273"/>
    <lineage>
        <taxon>Viruses</taxon>
        <taxon>Varidnaviria</taxon>
        <taxon>Bamfordvirae</taxon>
        <taxon>Nucleocytoviricota</taxon>
        <taxon>Pokkesviricetes</taxon>
        <taxon>Chitovirales</taxon>
        <taxon>Poxviridae</taxon>
        <taxon>Chordopoxvirinae</taxon>
        <taxon>Leporipoxvirus</taxon>
        <taxon>Leporipoxvirus myxoma</taxon>
    </lineage>
</organism>
<dbReference type="InterPro" id="IPR011333">
    <property type="entry name" value="SKP1/BTB/POZ_sf"/>
</dbReference>
<dbReference type="Gene3D" id="3.30.710.10">
    <property type="entry name" value="Potassium Channel Kv1.1, Chain A"/>
    <property type="match status" value="1"/>
</dbReference>
<dbReference type="EMBL" id="MK388136">
    <property type="protein sequence ID" value="QAV41720.1"/>
    <property type="molecule type" value="Genomic_DNA"/>
</dbReference>
<dbReference type="Gene3D" id="2.120.10.80">
    <property type="entry name" value="Kelch-type beta propeller"/>
    <property type="match status" value="2"/>
</dbReference>
<dbReference type="Pfam" id="PF00651">
    <property type="entry name" value="BTB"/>
    <property type="match status" value="1"/>
</dbReference>
<dbReference type="Pfam" id="PF01344">
    <property type="entry name" value="Kelch_1"/>
    <property type="match status" value="1"/>
</dbReference>
<evidence type="ECO:0000313" key="5">
    <source>
        <dbReference type="EMBL" id="QAV41720.1"/>
    </source>
</evidence>
<dbReference type="PROSITE" id="PS50097">
    <property type="entry name" value="BTB"/>
    <property type="match status" value="1"/>
</dbReference>
<dbReference type="PANTHER" id="PTHR45632:SF3">
    <property type="entry name" value="KELCH-LIKE PROTEIN 32"/>
    <property type="match status" value="1"/>
</dbReference>
<proteinExistence type="predicted"/>
<gene>
    <name evidence="6" type="primary">m140R</name>
</gene>
<dbReference type="Proteomes" id="UP000291100">
    <property type="component" value="Genome"/>
</dbReference>
<dbReference type="PIRSF" id="PIRSF003716">
    <property type="entry name" value="VAC_F3L"/>
    <property type="match status" value="1"/>
</dbReference>
<evidence type="ECO:0000313" key="10">
    <source>
        <dbReference type="Proteomes" id="UP000291566"/>
    </source>
</evidence>
<dbReference type="EMBL" id="MK388114">
    <property type="protein sequence ID" value="QAV38002.1"/>
    <property type="molecule type" value="Genomic_DNA"/>
</dbReference>
<name>A0A481NP00_9POXV</name>
<dbReference type="Pfam" id="PF07707">
    <property type="entry name" value="BACK"/>
    <property type="match status" value="1"/>
</dbReference>
<evidence type="ECO:0000256" key="2">
    <source>
        <dbReference type="ARBA" id="ARBA00022737"/>
    </source>
</evidence>
<dbReference type="PANTHER" id="PTHR45632">
    <property type="entry name" value="LD33804P"/>
    <property type="match status" value="1"/>
</dbReference>
<dbReference type="InterPro" id="IPR011705">
    <property type="entry name" value="BACK"/>
</dbReference>
<dbReference type="SMART" id="SM00612">
    <property type="entry name" value="Kelch"/>
    <property type="match status" value="6"/>
</dbReference>
<keyword evidence="2" id="KW-0677">Repeat</keyword>
<dbReference type="EMBL" id="MK388140">
    <property type="protein sequence ID" value="QAV42396.1"/>
    <property type="molecule type" value="Genomic_DNA"/>
</dbReference>
<reference evidence="9 10" key="1">
    <citation type="journal article" date="2019" name="J. Virol.">
        <title>Punctuated evolution of myxoma virus: rapid and disjunct evolution of a recent viral lineage in Australia.</title>
        <authorList>
            <person name="Eden J.-S."/>
            <person name="Kerr P.J."/>
            <person name="Holmes E.C."/>
        </authorList>
    </citation>
    <scope>NUCLEOTIDE SEQUENCE [LARGE SCALE GENOMIC DNA]</scope>
    <source>
        <strain evidence="7">Aust/SA/Brooklyn Park/05-2016</strain>
        <strain evidence="6">Aust/SA/Echunga/05-2016</strain>
        <strain evidence="5">Aust/SA/Kangarilla/09-2015</strain>
        <strain evidence="8">Aust/SA/Lameroo/04-2016</strain>
        <strain evidence="4">Aust/SA/Monarto Zoo/11-2013</strain>
    </source>
</reference>
<evidence type="ECO:0000313" key="6">
    <source>
        <dbReference type="EMBL" id="QAV42227.1"/>
    </source>
</evidence>
<dbReference type="CDD" id="cd18186">
    <property type="entry name" value="BTB_POZ_ZBTB_KLHL-like"/>
    <property type="match status" value="1"/>
</dbReference>
<evidence type="ECO:0000313" key="7">
    <source>
        <dbReference type="EMBL" id="QAV42396.1"/>
    </source>
</evidence>
<protein>
    <submittedName>
        <fullName evidence="6">M140R</fullName>
    </submittedName>
</protein>
<dbReference type="Proteomes" id="UP000291566">
    <property type="component" value="Segment"/>
</dbReference>
<keyword evidence="1" id="KW-0880">Kelch repeat</keyword>
<dbReference type="SUPFAM" id="SSF54695">
    <property type="entry name" value="POZ domain"/>
    <property type="match status" value="1"/>
</dbReference>
<evidence type="ECO:0000313" key="8">
    <source>
        <dbReference type="EMBL" id="QAV42565.1"/>
    </source>
</evidence>
<dbReference type="Proteomes" id="UP000293012">
    <property type="component" value="Segment"/>
</dbReference>
<evidence type="ECO:0000313" key="4">
    <source>
        <dbReference type="EMBL" id="QAV38002.1"/>
    </source>
</evidence>
<feature type="domain" description="BTB" evidence="3">
    <location>
        <begin position="23"/>
        <end position="90"/>
    </location>
</feature>
<evidence type="ECO:0000259" key="3">
    <source>
        <dbReference type="PROSITE" id="PS50097"/>
    </source>
</evidence>
<dbReference type="Proteomes" id="UP000293298">
    <property type="component" value="Segment"/>
</dbReference>
<dbReference type="EMBL" id="MK388139">
    <property type="protein sequence ID" value="QAV42227.1"/>
    <property type="molecule type" value="Genomic_DNA"/>
</dbReference>
<evidence type="ECO:0000256" key="1">
    <source>
        <dbReference type="ARBA" id="ARBA00022441"/>
    </source>
</evidence>
<sequence length="553" mass="63010">MTGRYAIRLLESIRNLQDKTTLCDVTLVTDDDVSIHAHKLILSASSTYFEYMFSHDFIEKDRNVINVCVEYRALLHLINFIYSGTLRLTDDTVDCILVAADYLQILEASELAENFILARLRAENCLHYYEFSKRYNRRHIFNVVITTIIHNIVSVLRQPNFKTIELCDLQNILSSDDLNVIDEDVCAVVLVTWLKQNNMEDCPSVLLEQVRMSLLSMSVKNLLLKTPCIRNKRYVQSLAKLDHSPRPPTQGCILSIGGRKYYDDITSSPVELYSPVDDVWTTVSYLPTHRQFFSVAVLDFVVYVVGGLQDSVSVASVSSYDVKTNEWKECPPLKSPRHGCGLVVLRDKLIVIGGKGRNSYLKDVDYWRPTYATWRKLCSLREARTNVGAAVVRNKVYTIGGIRSVEEPSRLECIDTVECLQNNKWVAKKSLPEPKACLAVAPYKHFIYAAGGYAINGRGIVVTKTNTLYMYNVELDDWFYLPMMELSRNDASLCVLGKDLYVVGGFVGSGYTNSVEKYNHKTNNWERIIPCKSPKYGHCSVVLNHECPWKHLR</sequence>